<sequence length="69" mass="8054">MYFSKKAIVPIEEEETDVWMCSNDGCTCWMRDNFSFDASPNCPFCQSQMIKDTRMLPVLTNHNNQKKTP</sequence>
<evidence type="ECO:0000313" key="1">
    <source>
        <dbReference type="EMBL" id="GED68711.1"/>
    </source>
</evidence>
<dbReference type="RefSeq" id="WP_049741970.1">
    <property type="nucleotide sequence ID" value="NZ_BJON01000009.1"/>
</dbReference>
<dbReference type="InterPro" id="IPR025916">
    <property type="entry name" value="YdjO"/>
</dbReference>
<dbReference type="EMBL" id="BJON01000009">
    <property type="protein sequence ID" value="GED68711.1"/>
    <property type="molecule type" value="Genomic_DNA"/>
</dbReference>
<dbReference type="STRING" id="54915.ADS79_29305"/>
<reference evidence="1 4" key="3">
    <citation type="submission" date="2019-06" db="EMBL/GenBank/DDBJ databases">
        <title>Whole genome shotgun sequence of Brevibacillus reuszeri NBRC 15719.</title>
        <authorList>
            <person name="Hosoyama A."/>
            <person name="Uohara A."/>
            <person name="Ohji S."/>
            <person name="Ichikawa N."/>
        </authorList>
    </citation>
    <scope>NUCLEOTIDE SEQUENCE [LARGE SCALE GENOMIC DNA]</scope>
    <source>
        <strain evidence="1 4">NBRC 15719</strain>
    </source>
</reference>
<dbReference type="EMBL" id="LGIQ01000011">
    <property type="protein sequence ID" value="KNB69931.1"/>
    <property type="molecule type" value="Genomic_DNA"/>
</dbReference>
<dbReference type="Proteomes" id="UP000319578">
    <property type="component" value="Unassembled WGS sequence"/>
</dbReference>
<evidence type="ECO:0000313" key="3">
    <source>
        <dbReference type="Proteomes" id="UP000036834"/>
    </source>
</evidence>
<protein>
    <submittedName>
        <fullName evidence="2">Cold-shock protein</fullName>
    </submittedName>
</protein>
<dbReference type="OrthoDB" id="1955171at2"/>
<proteinExistence type="predicted"/>
<dbReference type="AlphaFoldDB" id="A0A0K9YMN6"/>
<name>A0A0K9YMN6_9BACL</name>
<dbReference type="Pfam" id="PF14169">
    <property type="entry name" value="YdjO"/>
    <property type="match status" value="1"/>
</dbReference>
<reference evidence="3" key="1">
    <citation type="submission" date="2015-07" db="EMBL/GenBank/DDBJ databases">
        <title>Genome sequencing project for genomic taxonomy and phylogenomics of Bacillus-like bacteria.</title>
        <authorList>
            <person name="Liu B."/>
            <person name="Wang J."/>
            <person name="Zhu Y."/>
            <person name="Liu G."/>
            <person name="Chen Q."/>
            <person name="Chen Z."/>
            <person name="Lan J."/>
            <person name="Che J."/>
            <person name="Ge C."/>
            <person name="Shi H."/>
            <person name="Pan Z."/>
            <person name="Liu X."/>
        </authorList>
    </citation>
    <scope>NUCLEOTIDE SEQUENCE [LARGE SCALE GENOMIC DNA]</scope>
    <source>
        <strain evidence="3">DSM 9887</strain>
    </source>
</reference>
<evidence type="ECO:0000313" key="2">
    <source>
        <dbReference type="EMBL" id="KNB69931.1"/>
    </source>
</evidence>
<keyword evidence="4" id="KW-1185">Reference proteome</keyword>
<organism evidence="2 3">
    <name type="scientific">Brevibacillus reuszeri</name>
    <dbReference type="NCBI Taxonomy" id="54915"/>
    <lineage>
        <taxon>Bacteria</taxon>
        <taxon>Bacillati</taxon>
        <taxon>Bacillota</taxon>
        <taxon>Bacilli</taxon>
        <taxon>Bacillales</taxon>
        <taxon>Paenibacillaceae</taxon>
        <taxon>Brevibacillus</taxon>
    </lineage>
</organism>
<gene>
    <name evidence="2" type="ORF">ADS79_29305</name>
    <name evidence="1" type="ORF">BRE01_24130</name>
</gene>
<dbReference type="Proteomes" id="UP000036834">
    <property type="component" value="Unassembled WGS sequence"/>
</dbReference>
<dbReference type="PATRIC" id="fig|54915.3.peg.5076"/>
<reference evidence="2" key="2">
    <citation type="submission" date="2015-07" db="EMBL/GenBank/DDBJ databases">
        <title>MeaNS - Measles Nucleotide Surveillance Program.</title>
        <authorList>
            <person name="Tran T."/>
            <person name="Druce J."/>
        </authorList>
    </citation>
    <scope>NUCLEOTIDE SEQUENCE</scope>
    <source>
        <strain evidence="2">DSM 9887</strain>
    </source>
</reference>
<evidence type="ECO:0000313" key="4">
    <source>
        <dbReference type="Proteomes" id="UP000319578"/>
    </source>
</evidence>
<accession>A0A0K9YMN6</accession>
<comment type="caution">
    <text evidence="2">The sequence shown here is derived from an EMBL/GenBank/DDBJ whole genome shotgun (WGS) entry which is preliminary data.</text>
</comment>